<gene>
    <name evidence="2" type="ORF">Muribac1_0900</name>
</gene>
<reference evidence="2" key="1">
    <citation type="journal article" date="2020" name="J. ISSAAS">
        <title>Lactobacilli and other gastrointestinal microbiota of Peromyscus leucopus, reservoir host for agents of Lyme disease and other zoonoses in North America.</title>
        <authorList>
            <person name="Milovic A."/>
            <person name="Bassam K."/>
            <person name="Shao H."/>
            <person name="Chatzistamou I."/>
            <person name="Tufts D.M."/>
            <person name="Diuk-Wasser M."/>
            <person name="Barbour A.G."/>
        </authorList>
    </citation>
    <scope>NUCLEOTIDE SEQUENCE</scope>
    <source>
        <strain evidence="2">LL71</strain>
    </source>
</reference>
<dbReference type="AlphaFoldDB" id="A0A6G8F4J0"/>
<dbReference type="PANTHER" id="PTHR16214:SF3">
    <property type="entry name" value="TRANSMEMBRANE PROTEIN 260"/>
    <property type="match status" value="1"/>
</dbReference>
<protein>
    <recommendedName>
        <fullName evidence="3">DUF2723 domain-containing protein</fullName>
    </recommendedName>
</protein>
<feature type="transmembrane region" description="Helical" evidence="1">
    <location>
        <begin position="307"/>
        <end position="328"/>
    </location>
</feature>
<keyword evidence="1" id="KW-0812">Transmembrane</keyword>
<evidence type="ECO:0000256" key="1">
    <source>
        <dbReference type="SAM" id="Phobius"/>
    </source>
</evidence>
<name>A0A6G8F4J0_9BACT</name>
<feature type="transmembrane region" description="Helical" evidence="1">
    <location>
        <begin position="340"/>
        <end position="357"/>
    </location>
</feature>
<sequence length="753" mass="84061">MNQGAPADIFAFQRYVAREQYGSRPLIYGQTPYSTPMLREDFKPGQDLPVYTKYILKKKGAQYVPAIPDARINPRSGFLTKNDSDANSRIISEQKHGYILRDYSFSQITSPELDMWLPRITGSDPGLLKSYESWAGMDRESMTRVEISETIDSLGNPAGKIGADGKRHKPVSFRPTYLQNLRMMGAYQVYYMYFRYLLWNFAGRQNDIPSTGEIDHGNFITGFSVIDDAMLGLQDRMPESASFDNPGRNVYYCIPFILGIIGICYLSFSGRRGRRTLAVTTMFFLMTGLAIVVYLNQTPGEPRERDYSFIGSYMAFSIWIAFGMLALGEAVGRVTRSYKGTLTATVIAAAGIPLLMACRNFDDHNRALRSEPVSFASNILSSTPEGIIFTQGDNFTFPLWYAQETEGIGKGHAVIDLSYLSTPEYVVNLMKQWHPALSFTASPADVAFGAYAFTRISPEADTVPIPLIEALRELYSQKSGAPVLQHSKVIIPAYTKTDSLIIDLRKEFGGNMKFRHLMLLDIIATNLQKENPVPLYFLTSISGSFHHFLSDALRPLPYSDVYAPAADSVSYQKMLLESANGISGNRDSRLPDYIEPVVEDQYRRQRGALVRAARISLDCGQPSLADSLLRKAARLFPFERIPGGSYTVADSTFHEGLEFADVAIKTARKLGQPEMLRPVVSILNRMKETAAGWREYHAMLPPERRSTVSDDSRRLILSIPAIDSLLKETEAILSGTDSREDVSAKASTPTSQN</sequence>
<organism evidence="2">
    <name type="scientific">uncultured Muribaculaceae bacterium</name>
    <dbReference type="NCBI Taxonomy" id="2301481"/>
    <lineage>
        <taxon>Bacteria</taxon>
        <taxon>Pseudomonadati</taxon>
        <taxon>Bacteroidota</taxon>
        <taxon>Bacteroidia</taxon>
        <taxon>Bacteroidales</taxon>
        <taxon>Muribaculaceae</taxon>
        <taxon>environmental samples</taxon>
    </lineage>
</organism>
<evidence type="ECO:0000313" key="2">
    <source>
        <dbReference type="EMBL" id="QIM10881.1"/>
    </source>
</evidence>
<proteinExistence type="predicted"/>
<keyword evidence="1" id="KW-1133">Transmembrane helix</keyword>
<feature type="transmembrane region" description="Helical" evidence="1">
    <location>
        <begin position="249"/>
        <end position="268"/>
    </location>
</feature>
<dbReference type="InterPro" id="IPR052724">
    <property type="entry name" value="GT117_domain-containing"/>
</dbReference>
<feature type="transmembrane region" description="Helical" evidence="1">
    <location>
        <begin position="277"/>
        <end position="295"/>
    </location>
</feature>
<dbReference type="PANTHER" id="PTHR16214">
    <property type="entry name" value="TRANSMEMBRANE PROTEIN 260"/>
    <property type="match status" value="1"/>
</dbReference>
<keyword evidence="1" id="KW-0472">Membrane</keyword>
<dbReference type="EMBL" id="MT002444">
    <property type="protein sequence ID" value="QIM10881.1"/>
    <property type="molecule type" value="Genomic_DNA"/>
</dbReference>
<accession>A0A6G8F4J0</accession>
<evidence type="ECO:0008006" key="3">
    <source>
        <dbReference type="Google" id="ProtNLM"/>
    </source>
</evidence>